<feature type="transmembrane region" description="Helical" evidence="6">
    <location>
        <begin position="602"/>
        <end position="625"/>
    </location>
</feature>
<comment type="similarity">
    <text evidence="6">Belongs to the ABC-4 integral membrane protein family.</text>
</comment>
<keyword evidence="6" id="KW-0813">Transport</keyword>
<sequence>MIQFKLAYHHLVKNKNQSLPFIFSNTIWVAVVYIFLAMLYDTNLKNISFGAIAVALMQLGLGFVILVSGLAIIYAEQTLSKQRTKELGLYSMLGINKHNLRQVIGIENLLFYAISTGLGLIIGITFSKLSVMSLRVLLNFEHLHQTLTIKPIAIAAIIFAIIFLLLTLYDFWGLRHINPITLWHQASKAETVPKGHTFLAITGLIVLIMGYYISISSRASLSAFLQMMVAIMLVVVGTYLIFIIGSIVFLKLLKQNENYYYKPKNFIAIANMLFRMKQNGAGLATISLLCTATLVSIIASVSLVAGQNNLLNLWSQRDIQIVSTSPINLVQNEQITQFASKTNINLQSRRQMTVTMPTNGELKNNYFKANNSLKTEVAISSLDLQQYNHIEGTHYHLADDEILLYSPDNTYQGKEIIIHGHKYKVKPVTSFNTSFVYNHSTYKPIFIIAKSQAIAQKINPTPVLYVTSFNTVGTKSACKQFGEKLPNLLNADPASITSRFVIKDLFGSLFGGFLFIGVLISLVMICATAMIIYYKQVSEGYSDKANYAIMRQLGLSQQETRKAINSQVLTVFLLPIVGAVINLAFALPVLKNVLSVFSMYNINILISVSFICIALLIIIYMLIYWATTVVYKQIIAS</sequence>
<feature type="transmembrane region" description="Helical" evidence="6">
    <location>
        <begin position="21"/>
        <end position="40"/>
    </location>
</feature>
<dbReference type="GO" id="GO:0055085">
    <property type="term" value="P:transmembrane transport"/>
    <property type="evidence" value="ECO:0007669"/>
    <property type="project" value="UniProtKB-UniRule"/>
</dbReference>
<dbReference type="Pfam" id="PF02687">
    <property type="entry name" value="FtsX"/>
    <property type="match status" value="1"/>
</dbReference>
<gene>
    <name evidence="8" type="ORF">LCIT_11060</name>
</gene>
<keyword evidence="3 6" id="KW-0812">Transmembrane</keyword>
<evidence type="ECO:0000259" key="7">
    <source>
        <dbReference type="Pfam" id="PF02687"/>
    </source>
</evidence>
<evidence type="ECO:0000256" key="2">
    <source>
        <dbReference type="ARBA" id="ARBA00022475"/>
    </source>
</evidence>
<organism evidence="8 9">
    <name type="scientific">Leuconostoc citreum</name>
    <dbReference type="NCBI Taxonomy" id="33964"/>
    <lineage>
        <taxon>Bacteria</taxon>
        <taxon>Bacillati</taxon>
        <taxon>Bacillota</taxon>
        <taxon>Bacilli</taxon>
        <taxon>Lactobacillales</taxon>
        <taxon>Lactobacillaceae</taxon>
        <taxon>Leuconostoc</taxon>
    </lineage>
</organism>
<keyword evidence="2 6" id="KW-1003">Cell membrane</keyword>
<evidence type="ECO:0000313" key="8">
    <source>
        <dbReference type="EMBL" id="GDZ83864.1"/>
    </source>
</evidence>
<keyword evidence="4 6" id="KW-1133">Transmembrane helix</keyword>
<evidence type="ECO:0000256" key="1">
    <source>
        <dbReference type="ARBA" id="ARBA00004651"/>
    </source>
</evidence>
<evidence type="ECO:0000256" key="4">
    <source>
        <dbReference type="ARBA" id="ARBA00022989"/>
    </source>
</evidence>
<comment type="caution">
    <text evidence="8">The sequence shown here is derived from an EMBL/GenBank/DDBJ whole genome shotgun (WGS) entry which is preliminary data.</text>
</comment>
<dbReference type="PIRSF" id="PIRSF018968">
    <property type="entry name" value="ABC_permease_BceB"/>
    <property type="match status" value="1"/>
</dbReference>
<dbReference type="RefSeq" id="WP_149334365.1">
    <property type="nucleotide sequence ID" value="NZ_BJJW01000006.1"/>
</dbReference>
<dbReference type="Proteomes" id="UP000323274">
    <property type="component" value="Unassembled WGS sequence"/>
</dbReference>
<dbReference type="AlphaFoldDB" id="A0A5A5U2C5"/>
<accession>A0A5A5U2C5</accession>
<reference evidence="8 9" key="1">
    <citation type="submission" date="2019-04" db="EMBL/GenBank/DDBJ databases">
        <title>A pseudo-fructophilic Leuconostoc citreum strain F192-5 isolated from peel of satsuma mandarin: the first report for isolation and characterization of strain-dependent fructophilic-like characteristics.</title>
        <authorList>
            <person name="Maeno S."/>
            <person name="Tanizawa Y."/>
            <person name="Kajikawa A."/>
            <person name="Kanesaki Y."/>
            <person name="Kubota E."/>
            <person name="Arita M."/>
            <person name="Leon D."/>
            <person name="Endo A."/>
        </authorList>
    </citation>
    <scope>NUCLEOTIDE SEQUENCE [LARGE SCALE GENOMIC DNA]</scope>
    <source>
        <strain evidence="8 9">F192-5</strain>
    </source>
</reference>
<dbReference type="PANTHER" id="PTHR46795">
    <property type="entry name" value="ABC TRANSPORTER PERMEASE-RELATED-RELATED"/>
    <property type="match status" value="1"/>
</dbReference>
<protein>
    <submittedName>
        <fullName evidence="8">ABC transporter permease</fullName>
    </submittedName>
</protein>
<proteinExistence type="inferred from homology"/>
<feature type="domain" description="ABC3 transporter permease C-terminal" evidence="7">
    <location>
        <begin position="61"/>
        <end position="179"/>
    </location>
</feature>
<feature type="transmembrane region" description="Helical" evidence="6">
    <location>
        <begin position="281"/>
        <end position="305"/>
    </location>
</feature>
<feature type="transmembrane region" description="Helical" evidence="6">
    <location>
        <begin position="195"/>
        <end position="215"/>
    </location>
</feature>
<evidence type="ECO:0000313" key="9">
    <source>
        <dbReference type="Proteomes" id="UP000323274"/>
    </source>
</evidence>
<feature type="transmembrane region" description="Helical" evidence="6">
    <location>
        <begin position="227"/>
        <end position="253"/>
    </location>
</feature>
<feature type="transmembrane region" description="Helical" evidence="6">
    <location>
        <begin position="109"/>
        <end position="132"/>
    </location>
</feature>
<name>A0A5A5U2C5_LEUCI</name>
<feature type="transmembrane region" description="Helical" evidence="6">
    <location>
        <begin position="152"/>
        <end position="174"/>
    </location>
</feature>
<dbReference type="InterPro" id="IPR027022">
    <property type="entry name" value="ABC_permease_BceB-typ"/>
</dbReference>
<keyword evidence="5 6" id="KW-0472">Membrane</keyword>
<feature type="transmembrane region" description="Helical" evidence="6">
    <location>
        <begin position="505"/>
        <end position="534"/>
    </location>
</feature>
<dbReference type="PANTHER" id="PTHR46795:SF3">
    <property type="entry name" value="ABC TRANSPORTER PERMEASE"/>
    <property type="match status" value="1"/>
</dbReference>
<dbReference type="GO" id="GO:0005886">
    <property type="term" value="C:plasma membrane"/>
    <property type="evidence" value="ECO:0007669"/>
    <property type="project" value="UniProtKB-SubCell"/>
</dbReference>
<evidence type="ECO:0000256" key="6">
    <source>
        <dbReference type="PIRNR" id="PIRNR018968"/>
    </source>
</evidence>
<evidence type="ECO:0000256" key="5">
    <source>
        <dbReference type="ARBA" id="ARBA00023136"/>
    </source>
</evidence>
<comment type="subcellular location">
    <subcellularLocation>
        <location evidence="1 6">Cell membrane</location>
        <topology evidence="1 6">Multi-pass membrane protein</topology>
    </subcellularLocation>
</comment>
<feature type="transmembrane region" description="Helical" evidence="6">
    <location>
        <begin position="568"/>
        <end position="590"/>
    </location>
</feature>
<dbReference type="EMBL" id="BJJW01000006">
    <property type="protein sequence ID" value="GDZ83864.1"/>
    <property type="molecule type" value="Genomic_DNA"/>
</dbReference>
<dbReference type="InterPro" id="IPR052536">
    <property type="entry name" value="ABC-4_Integral_Memb_Prot"/>
</dbReference>
<evidence type="ECO:0000256" key="3">
    <source>
        <dbReference type="ARBA" id="ARBA00022692"/>
    </source>
</evidence>
<feature type="transmembrane region" description="Helical" evidence="6">
    <location>
        <begin position="52"/>
        <end position="75"/>
    </location>
</feature>
<dbReference type="InterPro" id="IPR003838">
    <property type="entry name" value="ABC3_permease_C"/>
</dbReference>